<dbReference type="InterPro" id="IPR010982">
    <property type="entry name" value="Lambda_DNA-bd_dom_sf"/>
</dbReference>
<gene>
    <name evidence="2" type="ORF">EDD60_101316</name>
</gene>
<dbReference type="EMBL" id="SMCQ01000001">
    <property type="protein sequence ID" value="TCW03010.1"/>
    <property type="molecule type" value="Genomic_DNA"/>
</dbReference>
<dbReference type="SUPFAM" id="SSF47413">
    <property type="entry name" value="lambda repressor-like DNA-binding domains"/>
    <property type="match status" value="1"/>
</dbReference>
<evidence type="ECO:0000313" key="3">
    <source>
        <dbReference type="Proteomes" id="UP000295515"/>
    </source>
</evidence>
<name>A0A4R3Z6Z7_9FIRM</name>
<evidence type="ECO:0000259" key="1">
    <source>
        <dbReference type="PROSITE" id="PS50943"/>
    </source>
</evidence>
<dbReference type="CDD" id="cd00093">
    <property type="entry name" value="HTH_XRE"/>
    <property type="match status" value="1"/>
</dbReference>
<dbReference type="AlphaFoldDB" id="A0A4R3Z6Z7"/>
<dbReference type="Proteomes" id="UP000295515">
    <property type="component" value="Unassembled WGS sequence"/>
</dbReference>
<sequence>MRCRLSTLMGQSRYSIQDVHNKTGLSRSTVAQLYHDKATRIDFDTVEKLCTLFKCDITDLLELEGIKTIKG</sequence>
<dbReference type="Gene3D" id="1.10.260.40">
    <property type="entry name" value="lambda repressor-like DNA-binding domains"/>
    <property type="match status" value="1"/>
</dbReference>
<keyword evidence="3" id="KW-1185">Reference proteome</keyword>
<dbReference type="GO" id="GO:0003677">
    <property type="term" value="F:DNA binding"/>
    <property type="evidence" value="ECO:0007669"/>
    <property type="project" value="InterPro"/>
</dbReference>
<dbReference type="InterPro" id="IPR001387">
    <property type="entry name" value="Cro/C1-type_HTH"/>
</dbReference>
<reference evidence="2 3" key="1">
    <citation type="submission" date="2019-03" db="EMBL/GenBank/DDBJ databases">
        <title>Genomic Encyclopedia of Type Strains, Phase IV (KMG-IV): sequencing the most valuable type-strain genomes for metagenomic binning, comparative biology and taxonomic classification.</title>
        <authorList>
            <person name="Goeker M."/>
        </authorList>
    </citation>
    <scope>NUCLEOTIDE SEQUENCE [LARGE SCALE GENOMIC DNA]</scope>
    <source>
        <strain evidence="2 3">DSM 29487</strain>
    </source>
</reference>
<dbReference type="RefSeq" id="WP_132226132.1">
    <property type="nucleotide sequence ID" value="NZ_JANKBF010000002.1"/>
</dbReference>
<dbReference type="PROSITE" id="PS50943">
    <property type="entry name" value="HTH_CROC1"/>
    <property type="match status" value="1"/>
</dbReference>
<dbReference type="Pfam" id="PF13443">
    <property type="entry name" value="HTH_26"/>
    <property type="match status" value="1"/>
</dbReference>
<organism evidence="2 3">
    <name type="scientific">Longibaculum muris</name>
    <dbReference type="NCBI Taxonomy" id="1796628"/>
    <lineage>
        <taxon>Bacteria</taxon>
        <taxon>Bacillati</taxon>
        <taxon>Bacillota</taxon>
        <taxon>Erysipelotrichia</taxon>
        <taxon>Erysipelotrichales</taxon>
        <taxon>Coprobacillaceae</taxon>
        <taxon>Longibaculum</taxon>
    </lineage>
</organism>
<dbReference type="GeneID" id="98914137"/>
<accession>A0A4R3Z6Z7</accession>
<feature type="domain" description="HTH cro/C1-type" evidence="1">
    <location>
        <begin position="22"/>
        <end position="60"/>
    </location>
</feature>
<evidence type="ECO:0000313" key="2">
    <source>
        <dbReference type="EMBL" id="TCW03010.1"/>
    </source>
</evidence>
<comment type="caution">
    <text evidence="2">The sequence shown here is derived from an EMBL/GenBank/DDBJ whole genome shotgun (WGS) entry which is preliminary data.</text>
</comment>
<proteinExistence type="predicted"/>
<protein>
    <submittedName>
        <fullName evidence="2">Putative transcriptional regulator</fullName>
    </submittedName>
</protein>